<gene>
    <name evidence="2" type="ORF">MPEAHAMD_3143</name>
</gene>
<evidence type="ECO:0000313" key="3">
    <source>
        <dbReference type="Proteomes" id="UP001055286"/>
    </source>
</evidence>
<accession>A0AA37HBK2</accession>
<keyword evidence="1" id="KW-0472">Membrane</keyword>
<evidence type="ECO:0000256" key="1">
    <source>
        <dbReference type="SAM" id="Phobius"/>
    </source>
</evidence>
<keyword evidence="1" id="KW-1133">Transmembrane helix</keyword>
<evidence type="ECO:0000313" key="2">
    <source>
        <dbReference type="EMBL" id="GJD62982.1"/>
    </source>
</evidence>
<feature type="transmembrane region" description="Helical" evidence="1">
    <location>
        <begin position="12"/>
        <end position="29"/>
    </location>
</feature>
<dbReference type="EMBL" id="BPQJ01000013">
    <property type="protein sequence ID" value="GJD62982.1"/>
    <property type="molecule type" value="Genomic_DNA"/>
</dbReference>
<organism evidence="2 3">
    <name type="scientific">Methylobacterium frigidaeris</name>
    <dbReference type="NCBI Taxonomy" id="2038277"/>
    <lineage>
        <taxon>Bacteria</taxon>
        <taxon>Pseudomonadati</taxon>
        <taxon>Pseudomonadota</taxon>
        <taxon>Alphaproteobacteria</taxon>
        <taxon>Hyphomicrobiales</taxon>
        <taxon>Methylobacteriaceae</taxon>
        <taxon>Methylobacterium</taxon>
    </lineage>
</organism>
<reference evidence="2" key="2">
    <citation type="submission" date="2021-08" db="EMBL/GenBank/DDBJ databases">
        <authorList>
            <person name="Tani A."/>
            <person name="Ola A."/>
            <person name="Ogura Y."/>
            <person name="Katsura K."/>
            <person name="Hayashi T."/>
        </authorList>
    </citation>
    <scope>NUCLEOTIDE SEQUENCE</scope>
    <source>
        <strain evidence="2">JCM 32048</strain>
    </source>
</reference>
<sequence length="30" mass="3337">MIRERLDDIRFIVTLATVAMLGSLLAGLFT</sequence>
<name>A0AA37HBK2_9HYPH</name>
<dbReference type="Proteomes" id="UP001055286">
    <property type="component" value="Unassembled WGS sequence"/>
</dbReference>
<reference evidence="2" key="1">
    <citation type="journal article" date="2016" name="Front. Microbiol.">
        <title>Genome Sequence of the Piezophilic, Mesophilic Sulfate-Reducing Bacterium Desulfovibrio indicus J2T.</title>
        <authorList>
            <person name="Cao J."/>
            <person name="Maignien L."/>
            <person name="Shao Z."/>
            <person name="Alain K."/>
            <person name="Jebbar M."/>
        </authorList>
    </citation>
    <scope>NUCLEOTIDE SEQUENCE</scope>
    <source>
        <strain evidence="2">JCM 32048</strain>
    </source>
</reference>
<keyword evidence="1" id="KW-0812">Transmembrane</keyword>
<keyword evidence="3" id="KW-1185">Reference proteome</keyword>
<proteinExistence type="predicted"/>
<protein>
    <submittedName>
        <fullName evidence="2">Uncharacterized protein</fullName>
    </submittedName>
</protein>
<comment type="caution">
    <text evidence="2">The sequence shown here is derived from an EMBL/GenBank/DDBJ whole genome shotgun (WGS) entry which is preliminary data.</text>
</comment>
<dbReference type="AlphaFoldDB" id="A0AA37HBK2"/>